<feature type="transmembrane region" description="Helical" evidence="1">
    <location>
        <begin position="7"/>
        <end position="24"/>
    </location>
</feature>
<evidence type="ECO:0000256" key="1">
    <source>
        <dbReference type="SAM" id="Phobius"/>
    </source>
</evidence>
<feature type="transmembrane region" description="Helical" evidence="1">
    <location>
        <begin position="30"/>
        <end position="50"/>
    </location>
</feature>
<accession>X1HR68</accession>
<keyword evidence="1" id="KW-0472">Membrane</keyword>
<keyword evidence="1" id="KW-1133">Transmembrane helix</keyword>
<keyword evidence="1" id="KW-0812">Transmembrane</keyword>
<reference evidence="2" key="1">
    <citation type="journal article" date="2014" name="Front. Microbiol.">
        <title>High frequency of phylogenetically diverse reductive dehalogenase-homologous genes in deep subseafloor sedimentary metagenomes.</title>
        <authorList>
            <person name="Kawai M."/>
            <person name="Futagami T."/>
            <person name="Toyoda A."/>
            <person name="Takaki Y."/>
            <person name="Nishi S."/>
            <person name="Hori S."/>
            <person name="Arai W."/>
            <person name="Tsubouchi T."/>
            <person name="Morono Y."/>
            <person name="Uchiyama I."/>
            <person name="Ito T."/>
            <person name="Fujiyama A."/>
            <person name="Inagaki F."/>
            <person name="Takami H."/>
        </authorList>
    </citation>
    <scope>NUCLEOTIDE SEQUENCE</scope>
    <source>
        <strain evidence="2">Expedition CK06-06</strain>
    </source>
</reference>
<comment type="caution">
    <text evidence="2">The sequence shown here is derived from an EMBL/GenBank/DDBJ whole genome shotgun (WGS) entry which is preliminary data.</text>
</comment>
<evidence type="ECO:0000313" key="2">
    <source>
        <dbReference type="EMBL" id="GAH56334.1"/>
    </source>
</evidence>
<proteinExistence type="predicted"/>
<name>X1HR68_9ZZZZ</name>
<organism evidence="2">
    <name type="scientific">marine sediment metagenome</name>
    <dbReference type="NCBI Taxonomy" id="412755"/>
    <lineage>
        <taxon>unclassified sequences</taxon>
        <taxon>metagenomes</taxon>
        <taxon>ecological metagenomes</taxon>
    </lineage>
</organism>
<dbReference type="EMBL" id="BARU01022398">
    <property type="protein sequence ID" value="GAH56334.1"/>
    <property type="molecule type" value="Genomic_DNA"/>
</dbReference>
<dbReference type="AlphaFoldDB" id="X1HR68"/>
<sequence length="65" mass="7360">MKRRTMFLILLNAIWMCLLLGLLIETIKDGYGLGWFIACLLITISANLAIHGDTIRLSHKESNTQ</sequence>
<gene>
    <name evidence="2" type="ORF">S03H2_36488</name>
</gene>
<protein>
    <submittedName>
        <fullName evidence="2">Uncharacterized protein</fullName>
    </submittedName>
</protein>